<proteinExistence type="predicted"/>
<gene>
    <name evidence="1" type="ORF">J2W91_002314</name>
</gene>
<name>A0AAP5H0W9_PAEAM</name>
<dbReference type="AlphaFoldDB" id="A0AAP5H0W9"/>
<dbReference type="Gene3D" id="1.20.910.10">
    <property type="entry name" value="Heme oxygenase-like"/>
    <property type="match status" value="1"/>
</dbReference>
<dbReference type="GO" id="GO:0004392">
    <property type="term" value="F:heme oxygenase (decyclizing) activity"/>
    <property type="evidence" value="ECO:0007669"/>
    <property type="project" value="InterPro"/>
</dbReference>
<evidence type="ECO:0000313" key="1">
    <source>
        <dbReference type="EMBL" id="MDR6723852.1"/>
    </source>
</evidence>
<dbReference type="EMBL" id="JAVDTR010000005">
    <property type="protein sequence ID" value="MDR6723852.1"/>
    <property type="molecule type" value="Genomic_DNA"/>
</dbReference>
<reference evidence="1" key="1">
    <citation type="submission" date="2023-07" db="EMBL/GenBank/DDBJ databases">
        <title>Sorghum-associated microbial communities from plants grown in Nebraska, USA.</title>
        <authorList>
            <person name="Schachtman D."/>
        </authorList>
    </citation>
    <scope>NUCLEOTIDE SEQUENCE</scope>
    <source>
        <strain evidence="1">BE80</strain>
    </source>
</reference>
<dbReference type="RefSeq" id="WP_310139413.1">
    <property type="nucleotide sequence ID" value="NZ_JAVDTR010000005.1"/>
</dbReference>
<sequence>MTTSNLMERLKTETAHYHRQIELNPYAKAIMNQTISLGEYKQYLEKFYGFIKQIEEQAVNMPFWNNIGLDIEVRGKTALLENDLRNLGSSEEDIRNLPLCEQLPEISSPAQLFGYFYVIEGSTNGGQIMTKRLSQFLPIEADRGLAYFNAYGEDTRTRWKEFMELLLQSVSKTEEHDEMVHTASETFRLLDQWINTAD</sequence>
<dbReference type="Pfam" id="PF01126">
    <property type="entry name" value="Heme_oxygenase"/>
    <property type="match status" value="1"/>
</dbReference>
<dbReference type="SUPFAM" id="SSF48613">
    <property type="entry name" value="Heme oxygenase-like"/>
    <property type="match status" value="1"/>
</dbReference>
<dbReference type="Proteomes" id="UP001254832">
    <property type="component" value="Unassembled WGS sequence"/>
</dbReference>
<dbReference type="GO" id="GO:0006788">
    <property type="term" value="P:heme oxidation"/>
    <property type="evidence" value="ECO:0007669"/>
    <property type="project" value="InterPro"/>
</dbReference>
<dbReference type="InterPro" id="IPR016053">
    <property type="entry name" value="Haem_Oase-like"/>
</dbReference>
<dbReference type="CDD" id="cd19166">
    <property type="entry name" value="HemeO-bac"/>
    <property type="match status" value="1"/>
</dbReference>
<accession>A0AAP5H0W9</accession>
<comment type="caution">
    <text evidence="1">The sequence shown here is derived from an EMBL/GenBank/DDBJ whole genome shotgun (WGS) entry which is preliminary data.</text>
</comment>
<dbReference type="InterPro" id="IPR016084">
    <property type="entry name" value="Haem_Oase-like_multi-hlx"/>
</dbReference>
<protein>
    <submittedName>
        <fullName evidence="1">Heme oxygenase</fullName>
    </submittedName>
</protein>
<organism evidence="1 2">
    <name type="scientific">Paenibacillus amylolyticus</name>
    <dbReference type="NCBI Taxonomy" id="1451"/>
    <lineage>
        <taxon>Bacteria</taxon>
        <taxon>Bacillati</taxon>
        <taxon>Bacillota</taxon>
        <taxon>Bacilli</taxon>
        <taxon>Bacillales</taxon>
        <taxon>Paenibacillaceae</taxon>
        <taxon>Paenibacillus</taxon>
    </lineage>
</organism>
<evidence type="ECO:0000313" key="2">
    <source>
        <dbReference type="Proteomes" id="UP001254832"/>
    </source>
</evidence>